<proteinExistence type="predicted"/>
<evidence type="ECO:0000313" key="2">
    <source>
        <dbReference type="EMBL" id="KAF5249552.1"/>
    </source>
</evidence>
<reference evidence="2 3" key="1">
    <citation type="journal article" date="2020" name="BMC Genomics">
        <title>Correction to: Identification and distribution of gene clusters required for synthesis of sphingolipid metabolism inhibitors in diverse species of the filamentous fungus Fusarium.</title>
        <authorList>
            <person name="Kim H.S."/>
            <person name="Lohmar J.M."/>
            <person name="Busman M."/>
            <person name="Brown D.W."/>
            <person name="Naumann T.A."/>
            <person name="Divon H.H."/>
            <person name="Lysoe E."/>
            <person name="Uhlig S."/>
            <person name="Proctor R.H."/>
        </authorList>
    </citation>
    <scope>NUCLEOTIDE SEQUENCE [LARGE SCALE GENOMIC DNA]</scope>
    <source>
        <strain evidence="2 3">NRRL 25214</strain>
    </source>
</reference>
<evidence type="ECO:0000256" key="1">
    <source>
        <dbReference type="SAM" id="MobiDB-lite"/>
    </source>
</evidence>
<sequence length="464" mass="54385">MRRLKRVWQRKRPQKEEQTPAPMPLATPTVTDSPKTPSLSKFEQLPFEIRNGVFLAIDSLSDLSALVHASPIFHEQYRLDRAFWLWHCLQLEMGNVYIDAYIADQCNAREFRFKRTREKILLLIEDYKSHRSLSTDIFTKHPDEDEILSIVAFHSSVIRPLIHHYVSWTRSNMEPLSSPKEISKTEERRIMRGLYRFQIFSNLFGPARHRGFRHGESLLGDEDRLGLFLDGFEAWEVEEMLCINVFMHAKYDSVFQEVQWDLHPDNPSFDIVRTGPHTPPGAFHLVDHSEYHGCASGNAVLTLPVSSEWHRTGIVYRGLSVLSSVFKAQDHLELVKVVSEEVVTAVDDLLFQSTEIFLQEQRRENQHSDRDQAQDDREKMLFGGDSDKSPPFAWVVFWKERYSNLFGDFIPRPLRQWGYIMWDSDRITNTNAVAILDQEWKRVYTRPYDSEEPEDPRDEMLAYH</sequence>
<organism evidence="2 3">
    <name type="scientific">Fusarium anthophilum</name>
    <dbReference type="NCBI Taxonomy" id="48485"/>
    <lineage>
        <taxon>Eukaryota</taxon>
        <taxon>Fungi</taxon>
        <taxon>Dikarya</taxon>
        <taxon>Ascomycota</taxon>
        <taxon>Pezizomycotina</taxon>
        <taxon>Sordariomycetes</taxon>
        <taxon>Hypocreomycetidae</taxon>
        <taxon>Hypocreales</taxon>
        <taxon>Nectriaceae</taxon>
        <taxon>Fusarium</taxon>
        <taxon>Fusarium fujikuroi species complex</taxon>
    </lineage>
</organism>
<feature type="compositionally biased region" description="Polar residues" evidence="1">
    <location>
        <begin position="28"/>
        <end position="37"/>
    </location>
</feature>
<dbReference type="Proteomes" id="UP000573603">
    <property type="component" value="Unassembled WGS sequence"/>
</dbReference>
<gene>
    <name evidence="2" type="ORF">FANTH_5145</name>
</gene>
<feature type="compositionally biased region" description="Basic residues" evidence="1">
    <location>
        <begin position="1"/>
        <end position="13"/>
    </location>
</feature>
<dbReference type="EMBL" id="JABEVY010000111">
    <property type="protein sequence ID" value="KAF5249552.1"/>
    <property type="molecule type" value="Genomic_DNA"/>
</dbReference>
<dbReference type="AlphaFoldDB" id="A0A8H4ZMT0"/>
<comment type="caution">
    <text evidence="2">The sequence shown here is derived from an EMBL/GenBank/DDBJ whole genome shotgun (WGS) entry which is preliminary data.</text>
</comment>
<feature type="region of interest" description="Disordered" evidence="1">
    <location>
        <begin position="1"/>
        <end position="37"/>
    </location>
</feature>
<keyword evidence="3" id="KW-1185">Reference proteome</keyword>
<name>A0A8H4ZMT0_9HYPO</name>
<protein>
    <recommendedName>
        <fullName evidence="4">F-box domain-containing protein</fullName>
    </recommendedName>
</protein>
<accession>A0A8H4ZMT0</accession>
<evidence type="ECO:0008006" key="4">
    <source>
        <dbReference type="Google" id="ProtNLM"/>
    </source>
</evidence>
<evidence type="ECO:0000313" key="3">
    <source>
        <dbReference type="Proteomes" id="UP000573603"/>
    </source>
</evidence>